<sequence>MHIYVVYQDGGDEPKIWDHAYKSFADALHAVEQHLAKLNEEDGYGDEIEKETDYDGKEDSGVGVAVAHIGEGKFGHIYIRKVSVS</sequence>
<proteinExistence type="predicted"/>
<evidence type="ECO:0000313" key="1">
    <source>
        <dbReference type="EMBL" id="QHT80989.1"/>
    </source>
</evidence>
<name>A0A6C0HKI0_9ZZZZ</name>
<dbReference type="EMBL" id="MN739976">
    <property type="protein sequence ID" value="QHT80989.1"/>
    <property type="molecule type" value="Genomic_DNA"/>
</dbReference>
<protein>
    <submittedName>
        <fullName evidence="1">Uncharacterized protein</fullName>
    </submittedName>
</protein>
<dbReference type="AlphaFoldDB" id="A0A6C0HKI0"/>
<accession>A0A6C0HKI0</accession>
<organism evidence="1">
    <name type="scientific">viral metagenome</name>
    <dbReference type="NCBI Taxonomy" id="1070528"/>
    <lineage>
        <taxon>unclassified sequences</taxon>
        <taxon>metagenomes</taxon>
        <taxon>organismal metagenomes</taxon>
    </lineage>
</organism>
<reference evidence="1" key="1">
    <citation type="journal article" date="2020" name="Nature">
        <title>Giant virus diversity and host interactions through global metagenomics.</title>
        <authorList>
            <person name="Schulz F."/>
            <person name="Roux S."/>
            <person name="Paez-Espino D."/>
            <person name="Jungbluth S."/>
            <person name="Walsh D.A."/>
            <person name="Denef V.J."/>
            <person name="McMahon K.D."/>
            <person name="Konstantinidis K.T."/>
            <person name="Eloe-Fadrosh E.A."/>
            <person name="Kyrpides N.C."/>
            <person name="Woyke T."/>
        </authorList>
    </citation>
    <scope>NUCLEOTIDE SEQUENCE</scope>
    <source>
        <strain evidence="1">GVMAG-M-3300023184-135</strain>
    </source>
</reference>